<proteinExistence type="inferred from homology"/>
<dbReference type="EMBL" id="MFUX01000020">
    <property type="protein sequence ID" value="OGI94516.1"/>
    <property type="molecule type" value="Genomic_DNA"/>
</dbReference>
<sequence>MFYTYILKSKKDNKLYIGYTSDLKKRLSEHQKGKVENTSHRLPVELIYYESYKNIDDAKDRERSFKKSGSVYNGLVKRIKRSMEN</sequence>
<gene>
    <name evidence="3" type="ORF">A3A03_02355</name>
</gene>
<protein>
    <recommendedName>
        <fullName evidence="2">GIY-YIG domain-containing protein</fullName>
    </recommendedName>
</protein>
<dbReference type="PROSITE" id="PS50164">
    <property type="entry name" value="GIY_YIG"/>
    <property type="match status" value="1"/>
</dbReference>
<dbReference type="SMART" id="SM00465">
    <property type="entry name" value="GIYc"/>
    <property type="match status" value="1"/>
</dbReference>
<name>A0A1F6XK58_9BACT</name>
<comment type="similarity">
    <text evidence="1">Belongs to the UPF0213 family.</text>
</comment>
<organism evidence="3 4">
    <name type="scientific">Candidatus Nomurabacteria bacterium RIFCSPLOWO2_01_FULL_40_18</name>
    <dbReference type="NCBI Taxonomy" id="1801773"/>
    <lineage>
        <taxon>Bacteria</taxon>
        <taxon>Candidatus Nomuraibacteriota</taxon>
    </lineage>
</organism>
<evidence type="ECO:0000256" key="1">
    <source>
        <dbReference type="ARBA" id="ARBA00007435"/>
    </source>
</evidence>
<dbReference type="PANTHER" id="PTHR34477:SF5">
    <property type="entry name" value="BSL5627 PROTEIN"/>
    <property type="match status" value="1"/>
</dbReference>
<dbReference type="InterPro" id="IPR035901">
    <property type="entry name" value="GIY-YIG_endonuc_sf"/>
</dbReference>
<reference evidence="3 4" key="1">
    <citation type="journal article" date="2016" name="Nat. Commun.">
        <title>Thousands of microbial genomes shed light on interconnected biogeochemical processes in an aquifer system.</title>
        <authorList>
            <person name="Anantharaman K."/>
            <person name="Brown C.T."/>
            <person name="Hug L.A."/>
            <person name="Sharon I."/>
            <person name="Castelle C.J."/>
            <person name="Probst A.J."/>
            <person name="Thomas B.C."/>
            <person name="Singh A."/>
            <person name="Wilkins M.J."/>
            <person name="Karaoz U."/>
            <person name="Brodie E.L."/>
            <person name="Williams K.H."/>
            <person name="Hubbard S.S."/>
            <person name="Banfield J.F."/>
        </authorList>
    </citation>
    <scope>NUCLEOTIDE SEQUENCE [LARGE SCALE GENOMIC DNA]</scope>
</reference>
<dbReference type="STRING" id="1801773.A3A03_02355"/>
<dbReference type="Proteomes" id="UP000176629">
    <property type="component" value="Unassembled WGS sequence"/>
</dbReference>
<dbReference type="Gene3D" id="3.40.1440.10">
    <property type="entry name" value="GIY-YIG endonuclease"/>
    <property type="match status" value="1"/>
</dbReference>
<comment type="caution">
    <text evidence="3">The sequence shown here is derived from an EMBL/GenBank/DDBJ whole genome shotgun (WGS) entry which is preliminary data.</text>
</comment>
<dbReference type="AlphaFoldDB" id="A0A1F6XK58"/>
<feature type="domain" description="GIY-YIG" evidence="2">
    <location>
        <begin position="1"/>
        <end position="78"/>
    </location>
</feature>
<dbReference type="InterPro" id="IPR050190">
    <property type="entry name" value="UPF0213_domain"/>
</dbReference>
<accession>A0A1F6XK58</accession>
<dbReference type="SUPFAM" id="SSF82771">
    <property type="entry name" value="GIY-YIG endonuclease"/>
    <property type="match status" value="1"/>
</dbReference>
<evidence type="ECO:0000259" key="2">
    <source>
        <dbReference type="PROSITE" id="PS50164"/>
    </source>
</evidence>
<evidence type="ECO:0000313" key="4">
    <source>
        <dbReference type="Proteomes" id="UP000176629"/>
    </source>
</evidence>
<dbReference type="PANTHER" id="PTHR34477">
    <property type="entry name" value="UPF0213 PROTEIN YHBQ"/>
    <property type="match status" value="1"/>
</dbReference>
<dbReference type="InterPro" id="IPR000305">
    <property type="entry name" value="GIY-YIG_endonuc"/>
</dbReference>
<dbReference type="Pfam" id="PF01541">
    <property type="entry name" value="GIY-YIG"/>
    <property type="match status" value="1"/>
</dbReference>
<evidence type="ECO:0000313" key="3">
    <source>
        <dbReference type="EMBL" id="OGI94516.1"/>
    </source>
</evidence>